<dbReference type="eggNOG" id="ENOG502QW7J">
    <property type="taxonomic scope" value="Eukaryota"/>
</dbReference>
<dbReference type="Proteomes" id="UP000007879">
    <property type="component" value="Unassembled WGS sequence"/>
</dbReference>
<keyword evidence="3" id="KW-0645">Protease</keyword>
<reference evidence="11" key="1">
    <citation type="journal article" date="2010" name="Nature">
        <title>The Amphimedon queenslandica genome and the evolution of animal complexity.</title>
        <authorList>
            <person name="Srivastava M."/>
            <person name="Simakov O."/>
            <person name="Chapman J."/>
            <person name="Fahey B."/>
            <person name="Gauthier M.E."/>
            <person name="Mitros T."/>
            <person name="Richards G.S."/>
            <person name="Conaco C."/>
            <person name="Dacre M."/>
            <person name="Hellsten U."/>
            <person name="Larroux C."/>
            <person name="Putnam N.H."/>
            <person name="Stanke M."/>
            <person name="Adamska M."/>
            <person name="Darling A."/>
            <person name="Degnan S.M."/>
            <person name="Oakley T.H."/>
            <person name="Plachetzki D.C."/>
            <person name="Zhai Y."/>
            <person name="Adamski M."/>
            <person name="Calcino A."/>
            <person name="Cummins S.F."/>
            <person name="Goodstein D.M."/>
            <person name="Harris C."/>
            <person name="Jackson D.J."/>
            <person name="Leys S.P."/>
            <person name="Shu S."/>
            <person name="Woodcroft B.J."/>
            <person name="Vervoort M."/>
            <person name="Kosik K.S."/>
            <person name="Manning G."/>
            <person name="Degnan B.M."/>
            <person name="Rokhsar D.S."/>
        </authorList>
    </citation>
    <scope>NUCLEOTIDE SEQUENCE [LARGE SCALE GENOMIC DNA]</scope>
</reference>
<comment type="cofactor">
    <cofactor evidence="1">
        <name>Zn(2+)</name>
        <dbReference type="ChEBI" id="CHEBI:29105"/>
    </cofactor>
</comment>
<evidence type="ECO:0000256" key="6">
    <source>
        <dbReference type="ARBA" id="ARBA00022833"/>
    </source>
</evidence>
<dbReference type="KEGG" id="aqu:105313773"/>
<keyword evidence="5" id="KW-0378">Hydrolase</keyword>
<dbReference type="EnsemblMetazoa" id="Aqu2.1.24155_001">
    <property type="protein sequence ID" value="Aqu2.1.24155_001"/>
    <property type="gene ID" value="Aqu2.1.24155"/>
</dbReference>
<organism evidence="10">
    <name type="scientific">Amphimedon queenslandica</name>
    <name type="common">Sponge</name>
    <dbReference type="NCBI Taxonomy" id="400682"/>
    <lineage>
        <taxon>Eukaryota</taxon>
        <taxon>Metazoa</taxon>
        <taxon>Porifera</taxon>
        <taxon>Demospongiae</taxon>
        <taxon>Heteroscleromorpha</taxon>
        <taxon>Haplosclerida</taxon>
        <taxon>Niphatidae</taxon>
        <taxon>Amphimedon</taxon>
    </lineage>
</organism>
<dbReference type="InterPro" id="IPR029463">
    <property type="entry name" value="Lys_MEP"/>
</dbReference>
<dbReference type="GO" id="GO:0046872">
    <property type="term" value="F:metal ion binding"/>
    <property type="evidence" value="ECO:0007669"/>
    <property type="project" value="UniProtKB-KW"/>
</dbReference>
<evidence type="ECO:0000256" key="4">
    <source>
        <dbReference type="ARBA" id="ARBA00022723"/>
    </source>
</evidence>
<gene>
    <name evidence="10" type="primary">105313773</name>
</gene>
<dbReference type="GO" id="GO:0004222">
    <property type="term" value="F:metalloendopeptidase activity"/>
    <property type="evidence" value="ECO:0007669"/>
    <property type="project" value="InterPro"/>
</dbReference>
<keyword evidence="8" id="KW-0732">Signal</keyword>
<dbReference type="InterPro" id="IPR050414">
    <property type="entry name" value="Fungal_M35_metalloproteases"/>
</dbReference>
<evidence type="ECO:0000256" key="3">
    <source>
        <dbReference type="ARBA" id="ARBA00022670"/>
    </source>
</evidence>
<proteinExistence type="inferred from homology"/>
<keyword evidence="11" id="KW-1185">Reference proteome</keyword>
<sequence>MKTLFSLFCLVTYLTCALSANGWPISIDMACNKALSAVACSFEFTNNANEDLYLLKRNTPLEGLDSEFVSVSLDGRPLDYEGFYMYHLPPAKDEFVLLKAGESISATVQITDVFSIDTDGLYTVQYSRPLQYLSVNEMSAMSIDDLKELAVRESIHIHLENTHLLLKPKKEEIKPDYTVHLQDCGTVSFANGDRKNSETLEAHKRLCPRFDKLLKRNNLNSDFQKWFGAISCSRAGIVQDTYKSIRSGLSKYSLTYFNREWCKSYVVAFTVLSYSYSTVYLCEPFFNLELYCVSTTGISKEDVLVHEWSHALGRRRDRVYGRKNCEALAKSNPDKAVENADTYAYYYCDTK</sequence>
<dbReference type="PANTHER" id="PTHR37016:SF3">
    <property type="entry name" value="NEUTRAL PROTEASE 2-RELATED"/>
    <property type="match status" value="1"/>
</dbReference>
<dbReference type="EnsemblMetazoa" id="XM_011407469.2">
    <property type="protein sequence ID" value="XP_011405771.2"/>
    <property type="gene ID" value="LOC105313773"/>
</dbReference>
<evidence type="ECO:0000256" key="8">
    <source>
        <dbReference type="SAM" id="SignalP"/>
    </source>
</evidence>
<reference evidence="10" key="2">
    <citation type="submission" date="2017-05" db="UniProtKB">
        <authorList>
            <consortium name="EnsemblMetazoa"/>
        </authorList>
    </citation>
    <scope>IDENTIFICATION</scope>
</reference>
<protein>
    <recommendedName>
        <fullName evidence="9">Lysine-specific metallo-endopeptidase domain-containing protein</fullName>
    </recommendedName>
</protein>
<dbReference type="SMART" id="SM01351">
    <property type="entry name" value="Aspzincin_M35"/>
    <property type="match status" value="1"/>
</dbReference>
<feature type="domain" description="Lysine-specific metallo-endopeptidase" evidence="9">
    <location>
        <begin position="212"/>
        <end position="348"/>
    </location>
</feature>
<dbReference type="Gene3D" id="3.40.390.10">
    <property type="entry name" value="Collagenase (Catalytic Domain)"/>
    <property type="match status" value="1"/>
</dbReference>
<dbReference type="Gene3D" id="2.60.40.2970">
    <property type="match status" value="1"/>
</dbReference>
<dbReference type="GO" id="GO:0006508">
    <property type="term" value="P:proteolysis"/>
    <property type="evidence" value="ECO:0007669"/>
    <property type="project" value="UniProtKB-KW"/>
</dbReference>
<dbReference type="Pfam" id="PF14521">
    <property type="entry name" value="Aspzincin_M35"/>
    <property type="match status" value="1"/>
</dbReference>
<evidence type="ECO:0000256" key="1">
    <source>
        <dbReference type="ARBA" id="ARBA00001947"/>
    </source>
</evidence>
<feature type="signal peptide" evidence="8">
    <location>
        <begin position="1"/>
        <end position="19"/>
    </location>
</feature>
<dbReference type="AlphaFoldDB" id="A0A1X7U8S1"/>
<keyword evidence="6" id="KW-0862">Zinc</keyword>
<evidence type="ECO:0000313" key="10">
    <source>
        <dbReference type="EnsemblMetazoa" id="Aqu2.1.24155_001"/>
    </source>
</evidence>
<dbReference type="SUPFAM" id="SSF55486">
    <property type="entry name" value="Metalloproteases ('zincins'), catalytic domain"/>
    <property type="match status" value="1"/>
</dbReference>
<evidence type="ECO:0000259" key="9">
    <source>
        <dbReference type="SMART" id="SM01351"/>
    </source>
</evidence>
<dbReference type="OrthoDB" id="412874at2759"/>
<dbReference type="PANTHER" id="PTHR37016">
    <property type="match status" value="1"/>
</dbReference>
<keyword evidence="4" id="KW-0479">Metal-binding</keyword>
<accession>A0A1X7U8S1</accession>
<comment type="similarity">
    <text evidence="2">Belongs to the peptidase M35 family.</text>
</comment>
<evidence type="ECO:0000256" key="5">
    <source>
        <dbReference type="ARBA" id="ARBA00022801"/>
    </source>
</evidence>
<name>A0A1X7U8S1_AMPQE</name>
<dbReference type="InParanoid" id="A0A1X7U8S1"/>
<evidence type="ECO:0000256" key="7">
    <source>
        <dbReference type="ARBA" id="ARBA00023049"/>
    </source>
</evidence>
<feature type="chain" id="PRO_5013231173" description="Lysine-specific metallo-endopeptidase domain-containing protein" evidence="8">
    <location>
        <begin position="20"/>
        <end position="351"/>
    </location>
</feature>
<evidence type="ECO:0000313" key="11">
    <source>
        <dbReference type="Proteomes" id="UP000007879"/>
    </source>
</evidence>
<dbReference type="InterPro" id="IPR024079">
    <property type="entry name" value="MetalloPept_cat_dom_sf"/>
</dbReference>
<evidence type="ECO:0000256" key="2">
    <source>
        <dbReference type="ARBA" id="ARBA00010279"/>
    </source>
</evidence>
<keyword evidence="7" id="KW-0482">Metalloprotease</keyword>